<dbReference type="EMBL" id="JARBDR010000342">
    <property type="protein sequence ID" value="KAJ8313633.1"/>
    <property type="molecule type" value="Genomic_DNA"/>
</dbReference>
<organism evidence="1 2">
    <name type="scientific">Tegillarca granosa</name>
    <name type="common">Malaysian cockle</name>
    <name type="synonym">Anadara granosa</name>
    <dbReference type="NCBI Taxonomy" id="220873"/>
    <lineage>
        <taxon>Eukaryota</taxon>
        <taxon>Metazoa</taxon>
        <taxon>Spiralia</taxon>
        <taxon>Lophotrochozoa</taxon>
        <taxon>Mollusca</taxon>
        <taxon>Bivalvia</taxon>
        <taxon>Autobranchia</taxon>
        <taxon>Pteriomorphia</taxon>
        <taxon>Arcoida</taxon>
        <taxon>Arcoidea</taxon>
        <taxon>Arcidae</taxon>
        <taxon>Tegillarca</taxon>
    </lineage>
</organism>
<proteinExistence type="predicted"/>
<evidence type="ECO:0000313" key="1">
    <source>
        <dbReference type="EMBL" id="KAJ8313633.1"/>
    </source>
</evidence>
<dbReference type="InterPro" id="IPR036514">
    <property type="entry name" value="SGNH_hydro_sf"/>
</dbReference>
<name>A0ABQ9FD92_TEGGR</name>
<dbReference type="InterPro" id="IPR038885">
    <property type="entry name" value="PLB1"/>
</dbReference>
<dbReference type="Pfam" id="PF00657">
    <property type="entry name" value="Lipase_GDSL"/>
    <property type="match status" value="1"/>
</dbReference>
<dbReference type="SUPFAM" id="SSF52266">
    <property type="entry name" value="SGNH hydrolase"/>
    <property type="match status" value="1"/>
</dbReference>
<evidence type="ECO:0000313" key="2">
    <source>
        <dbReference type="Proteomes" id="UP001217089"/>
    </source>
</evidence>
<accession>A0ABQ9FD92</accession>
<dbReference type="InterPro" id="IPR001087">
    <property type="entry name" value="GDSL"/>
</dbReference>
<gene>
    <name evidence="1" type="ORF">KUTeg_008194</name>
</gene>
<sequence length="178" mass="19853">MRQDTSINFYSDWKVITMFIGGNDLCDYCNDKAKYSPVNYGNNIRTALDILHSQVPRAFVNVVEIFDITPVAALSHGFFCGFVTSYACACGKDQNELQGLKDASIGYQAELQMLIGSGRYDTRDDFTVVLQPFFRDTVPPNEVGTSSPDLSYFSHDCFHFSEKGQAAAAHSLWNNMVS</sequence>
<dbReference type="Proteomes" id="UP001217089">
    <property type="component" value="Unassembled WGS sequence"/>
</dbReference>
<dbReference type="Gene3D" id="3.40.50.1110">
    <property type="entry name" value="SGNH hydrolase"/>
    <property type="match status" value="1"/>
</dbReference>
<protein>
    <submittedName>
        <fullName evidence="1">Uncharacterized protein</fullName>
    </submittedName>
</protein>
<keyword evidence="2" id="KW-1185">Reference proteome</keyword>
<comment type="caution">
    <text evidence="1">The sequence shown here is derived from an EMBL/GenBank/DDBJ whole genome shotgun (WGS) entry which is preliminary data.</text>
</comment>
<dbReference type="PANTHER" id="PTHR21325:SF31">
    <property type="entry name" value="GH22081P-RELATED"/>
    <property type="match status" value="1"/>
</dbReference>
<dbReference type="PANTHER" id="PTHR21325">
    <property type="entry name" value="PHOSPHOLIPASE B, PLB1"/>
    <property type="match status" value="1"/>
</dbReference>
<reference evidence="1 2" key="1">
    <citation type="submission" date="2022-12" db="EMBL/GenBank/DDBJ databases">
        <title>Chromosome-level genome of Tegillarca granosa.</title>
        <authorList>
            <person name="Kim J."/>
        </authorList>
    </citation>
    <scope>NUCLEOTIDE SEQUENCE [LARGE SCALE GENOMIC DNA]</scope>
    <source>
        <strain evidence="1">Teg-2019</strain>
        <tissue evidence="1">Adductor muscle</tissue>
    </source>
</reference>